<dbReference type="InterPro" id="IPR016195">
    <property type="entry name" value="Pol/histidinol_Pase-like"/>
</dbReference>
<accession>A0A858RHP5</accession>
<dbReference type="AlphaFoldDB" id="A0A858RHP5"/>
<feature type="domain" description="Polymerase/histidinol phosphatase N-terminal" evidence="2">
    <location>
        <begin position="60"/>
        <end position="137"/>
    </location>
</feature>
<keyword evidence="4" id="KW-1185">Reference proteome</keyword>
<dbReference type="EMBL" id="CP051774">
    <property type="protein sequence ID" value="QJE96352.1"/>
    <property type="molecule type" value="Genomic_DNA"/>
</dbReference>
<dbReference type="RefSeq" id="WP_169454753.1">
    <property type="nucleotide sequence ID" value="NZ_CP051774.1"/>
</dbReference>
<evidence type="ECO:0000256" key="1">
    <source>
        <dbReference type="SAM" id="SignalP"/>
    </source>
</evidence>
<dbReference type="SUPFAM" id="SSF89550">
    <property type="entry name" value="PHP domain-like"/>
    <property type="match status" value="1"/>
</dbReference>
<dbReference type="PANTHER" id="PTHR42924">
    <property type="entry name" value="EXONUCLEASE"/>
    <property type="match status" value="1"/>
</dbReference>
<feature type="chain" id="PRO_5032780534" evidence="1">
    <location>
        <begin position="28"/>
        <end position="390"/>
    </location>
</feature>
<dbReference type="InterPro" id="IPR032165">
    <property type="entry name" value="DUF5001"/>
</dbReference>
<dbReference type="InterPro" id="IPR003141">
    <property type="entry name" value="Pol/His_phosphatase_N"/>
</dbReference>
<reference evidence="3 4" key="1">
    <citation type="submission" date="2020-04" db="EMBL/GenBank/DDBJ databases">
        <title>Luteolibacter sp. G-1-1-1 isolated from soil.</title>
        <authorList>
            <person name="Dahal R.H."/>
        </authorList>
    </citation>
    <scope>NUCLEOTIDE SEQUENCE [LARGE SCALE GENOMIC DNA]</scope>
    <source>
        <strain evidence="3 4">G-1-1-1</strain>
    </source>
</reference>
<keyword evidence="1" id="KW-0732">Signal</keyword>
<dbReference type="PANTHER" id="PTHR42924:SF3">
    <property type="entry name" value="POLYMERASE_HISTIDINOL PHOSPHATASE N-TERMINAL DOMAIN-CONTAINING PROTEIN"/>
    <property type="match status" value="1"/>
</dbReference>
<dbReference type="Pfam" id="PF02811">
    <property type="entry name" value="PHP"/>
    <property type="match status" value="1"/>
</dbReference>
<evidence type="ECO:0000313" key="3">
    <source>
        <dbReference type="EMBL" id="QJE96352.1"/>
    </source>
</evidence>
<sequence>MPSPSRSATALPLLCIFTLAAVPMLNAHDHGVTELKENRRPQHRKNLRVPDLPGYKTLKCDFHMHTVFSDGMVWPNIRVQEAWQEGLDAICITDHIEYQPHAKDLPTNHNRAHDIAKDPAAQSNILLIRGSEITRGTPPGHFNALFLEDSSKLVADKGAAADAPALDAAAAQKAFIFWNHPGWKAKQIEGSYEWIPFVDKLHQEGKLHGLEVINGFGFHRKALDWCIDRKLAVMGTSDIHNLTANDYDFANGRTRSMTLVFAKERTNAAIREALEAGRTAAWSSEYLAGPEELLQGLVQGALSIGPVHHTDAKGVSYREIRNDSDLTFTLLETGEKTGLPDTIELHPGTTRMLSSANMEAATEKATYHVKNAFIRSETNLTVKLSALPVK</sequence>
<dbReference type="Pfam" id="PF16392">
    <property type="entry name" value="DUF5001"/>
    <property type="match status" value="1"/>
</dbReference>
<dbReference type="KEGG" id="luo:HHL09_11335"/>
<feature type="signal peptide" evidence="1">
    <location>
        <begin position="1"/>
        <end position="27"/>
    </location>
</feature>
<evidence type="ECO:0000259" key="2">
    <source>
        <dbReference type="SMART" id="SM00481"/>
    </source>
</evidence>
<name>A0A858RHP5_9BACT</name>
<gene>
    <name evidence="3" type="ORF">HHL09_11335</name>
</gene>
<dbReference type="SMART" id="SM00481">
    <property type="entry name" value="POLIIIAc"/>
    <property type="match status" value="1"/>
</dbReference>
<dbReference type="InterPro" id="IPR004013">
    <property type="entry name" value="PHP_dom"/>
</dbReference>
<proteinExistence type="predicted"/>
<dbReference type="InterPro" id="IPR052018">
    <property type="entry name" value="PHP_domain"/>
</dbReference>
<evidence type="ECO:0000313" key="4">
    <source>
        <dbReference type="Proteomes" id="UP000501812"/>
    </source>
</evidence>
<dbReference type="Gene3D" id="3.20.20.140">
    <property type="entry name" value="Metal-dependent hydrolases"/>
    <property type="match status" value="1"/>
</dbReference>
<dbReference type="GO" id="GO:0035312">
    <property type="term" value="F:5'-3' DNA exonuclease activity"/>
    <property type="evidence" value="ECO:0007669"/>
    <property type="project" value="TreeGrafter"/>
</dbReference>
<dbReference type="Proteomes" id="UP000501812">
    <property type="component" value="Chromosome"/>
</dbReference>
<dbReference type="GO" id="GO:0004534">
    <property type="term" value="F:5'-3' RNA exonuclease activity"/>
    <property type="evidence" value="ECO:0007669"/>
    <property type="project" value="TreeGrafter"/>
</dbReference>
<protein>
    <submittedName>
        <fullName evidence="3">PHP domain-containing protein</fullName>
    </submittedName>
</protein>
<organism evidence="3 4">
    <name type="scientific">Luteolibacter luteus</name>
    <dbReference type="NCBI Taxonomy" id="2728835"/>
    <lineage>
        <taxon>Bacteria</taxon>
        <taxon>Pseudomonadati</taxon>
        <taxon>Verrucomicrobiota</taxon>
        <taxon>Verrucomicrobiia</taxon>
        <taxon>Verrucomicrobiales</taxon>
        <taxon>Verrucomicrobiaceae</taxon>
        <taxon>Luteolibacter</taxon>
    </lineage>
</organism>